<dbReference type="Proteomes" id="UP000265520">
    <property type="component" value="Unassembled WGS sequence"/>
</dbReference>
<dbReference type="AlphaFoldDB" id="A0A392VRR9"/>
<feature type="non-terminal residue" evidence="2">
    <location>
        <position position="1"/>
    </location>
</feature>
<feature type="non-terminal residue" evidence="2">
    <location>
        <position position="70"/>
    </location>
</feature>
<evidence type="ECO:0000313" key="2">
    <source>
        <dbReference type="EMBL" id="MCI90976.1"/>
    </source>
</evidence>
<accession>A0A392VRR9</accession>
<evidence type="ECO:0000313" key="3">
    <source>
        <dbReference type="Proteomes" id="UP000265520"/>
    </source>
</evidence>
<feature type="transmembrane region" description="Helical" evidence="1">
    <location>
        <begin position="40"/>
        <end position="66"/>
    </location>
</feature>
<keyword evidence="1" id="KW-0812">Transmembrane</keyword>
<name>A0A392VRR9_9FABA</name>
<comment type="caution">
    <text evidence="2">The sequence shown here is derived from an EMBL/GenBank/DDBJ whole genome shotgun (WGS) entry which is preliminary data.</text>
</comment>
<organism evidence="2 3">
    <name type="scientific">Trifolium medium</name>
    <dbReference type="NCBI Taxonomy" id="97028"/>
    <lineage>
        <taxon>Eukaryota</taxon>
        <taxon>Viridiplantae</taxon>
        <taxon>Streptophyta</taxon>
        <taxon>Embryophyta</taxon>
        <taxon>Tracheophyta</taxon>
        <taxon>Spermatophyta</taxon>
        <taxon>Magnoliopsida</taxon>
        <taxon>eudicotyledons</taxon>
        <taxon>Gunneridae</taxon>
        <taxon>Pentapetalae</taxon>
        <taxon>rosids</taxon>
        <taxon>fabids</taxon>
        <taxon>Fabales</taxon>
        <taxon>Fabaceae</taxon>
        <taxon>Papilionoideae</taxon>
        <taxon>50 kb inversion clade</taxon>
        <taxon>NPAAA clade</taxon>
        <taxon>Hologalegina</taxon>
        <taxon>IRL clade</taxon>
        <taxon>Trifolieae</taxon>
        <taxon>Trifolium</taxon>
    </lineage>
</organism>
<reference evidence="2 3" key="1">
    <citation type="journal article" date="2018" name="Front. Plant Sci.">
        <title>Red Clover (Trifolium pratense) and Zigzag Clover (T. medium) - A Picture of Genomic Similarities and Differences.</title>
        <authorList>
            <person name="Dluhosova J."/>
            <person name="Istvanek J."/>
            <person name="Nedelnik J."/>
            <person name="Repkova J."/>
        </authorList>
    </citation>
    <scope>NUCLEOTIDE SEQUENCE [LARGE SCALE GENOMIC DNA]</scope>
    <source>
        <strain evidence="3">cv. 10/8</strain>
        <tissue evidence="2">Leaf</tissue>
    </source>
</reference>
<keyword evidence="3" id="KW-1185">Reference proteome</keyword>
<evidence type="ECO:0000256" key="1">
    <source>
        <dbReference type="SAM" id="Phobius"/>
    </source>
</evidence>
<keyword evidence="1" id="KW-0472">Membrane</keyword>
<keyword evidence="1" id="KW-1133">Transmembrane helix</keyword>
<protein>
    <submittedName>
        <fullName evidence="2">Uncharacterized protein</fullName>
    </submittedName>
</protein>
<proteinExistence type="predicted"/>
<dbReference type="EMBL" id="LXQA011259290">
    <property type="protein sequence ID" value="MCI90976.1"/>
    <property type="molecule type" value="Genomic_DNA"/>
</dbReference>
<sequence>GFCAFLGGLNGALVDAFAGAFSGAFVDAFAGAFAGALVDAFAGALVDAFGLFLLIGDFLVAMAGCVDASG</sequence>
<feature type="transmembrane region" description="Helical" evidence="1">
    <location>
        <begin position="12"/>
        <end position="34"/>
    </location>
</feature>